<dbReference type="PANTHER" id="PTHR11439:SF463">
    <property type="entry name" value="REVERSE TRANSCRIPTASE TY1_COPIA-TYPE DOMAIN-CONTAINING PROTEIN"/>
    <property type="match status" value="1"/>
</dbReference>
<dbReference type="GO" id="GO:0006397">
    <property type="term" value="P:mRNA processing"/>
    <property type="evidence" value="ECO:0007669"/>
    <property type="project" value="UniProtKB-KW"/>
</dbReference>
<keyword evidence="2" id="KW-0378">Hydrolase</keyword>
<dbReference type="SUPFAM" id="SSF53098">
    <property type="entry name" value="Ribonuclease H-like"/>
    <property type="match status" value="1"/>
</dbReference>
<dbReference type="AlphaFoldDB" id="A0A8H8T140"/>
<protein>
    <submittedName>
        <fullName evidence="6">Retrovirus-related Pol polyprotein from transposon TNT 1-94</fullName>
    </submittedName>
</protein>
<evidence type="ECO:0000256" key="4">
    <source>
        <dbReference type="SAM" id="MobiDB-lite"/>
    </source>
</evidence>
<dbReference type="Gene3D" id="3.30.420.10">
    <property type="entry name" value="Ribonuclease H-like superfamily/Ribonuclease H"/>
    <property type="match status" value="1"/>
</dbReference>
<dbReference type="InterPro" id="IPR001878">
    <property type="entry name" value="Znf_CCHC"/>
</dbReference>
<dbReference type="GO" id="GO:0003676">
    <property type="term" value="F:nucleic acid binding"/>
    <property type="evidence" value="ECO:0007669"/>
    <property type="project" value="InterPro"/>
</dbReference>
<dbReference type="InterPro" id="IPR054722">
    <property type="entry name" value="PolX-like_BBD"/>
</dbReference>
<reference evidence="6" key="1">
    <citation type="submission" date="2020-05" db="EMBL/GenBank/DDBJ databases">
        <title>Evolutionary and genomic comparisons of hybrid uninucleate and nonhybrid Rhizoctonia fungi.</title>
        <authorList>
            <person name="Li C."/>
            <person name="Chen X."/>
        </authorList>
    </citation>
    <scope>NUCLEOTIDE SEQUENCE</scope>
    <source>
        <strain evidence="6">AG-1 IA</strain>
    </source>
</reference>
<dbReference type="InterPro" id="IPR012337">
    <property type="entry name" value="RNaseH-like_sf"/>
</dbReference>
<dbReference type="GO" id="GO:0008270">
    <property type="term" value="F:zinc ion binding"/>
    <property type="evidence" value="ECO:0007669"/>
    <property type="project" value="UniProtKB-KW"/>
</dbReference>
<keyword evidence="2" id="KW-0645">Protease</keyword>
<evidence type="ECO:0000259" key="5">
    <source>
        <dbReference type="PROSITE" id="PS50158"/>
    </source>
</evidence>
<evidence type="ECO:0000256" key="2">
    <source>
        <dbReference type="ARBA" id="ARBA00022750"/>
    </source>
</evidence>
<dbReference type="PANTHER" id="PTHR11439">
    <property type="entry name" value="GAG-POL-RELATED RETROTRANSPOSON"/>
    <property type="match status" value="1"/>
</dbReference>
<feature type="domain" description="CCHC-type" evidence="5">
    <location>
        <begin position="240"/>
        <end position="254"/>
    </location>
</feature>
<evidence type="ECO:0000256" key="3">
    <source>
        <dbReference type="PROSITE-ProRule" id="PRU00047"/>
    </source>
</evidence>
<accession>A0A8H8T140</accession>
<feature type="region of interest" description="Disordered" evidence="4">
    <location>
        <begin position="654"/>
        <end position="682"/>
    </location>
</feature>
<dbReference type="InterPro" id="IPR036397">
    <property type="entry name" value="RNaseH_sf"/>
</dbReference>
<organism evidence="6 7">
    <name type="scientific">Rhizoctonia solani</name>
    <dbReference type="NCBI Taxonomy" id="456999"/>
    <lineage>
        <taxon>Eukaryota</taxon>
        <taxon>Fungi</taxon>
        <taxon>Dikarya</taxon>
        <taxon>Basidiomycota</taxon>
        <taxon>Agaricomycotina</taxon>
        <taxon>Agaricomycetes</taxon>
        <taxon>Cantharellales</taxon>
        <taxon>Ceratobasidiaceae</taxon>
        <taxon>Rhizoctonia</taxon>
    </lineage>
</organism>
<dbReference type="SUPFAM" id="SSF56672">
    <property type="entry name" value="DNA/RNA polymerases"/>
    <property type="match status" value="1"/>
</dbReference>
<dbReference type="KEGG" id="rsx:RhiXN_11269"/>
<dbReference type="EMBL" id="CP059669">
    <property type="protein sequence ID" value="QRW24357.1"/>
    <property type="molecule type" value="Genomic_DNA"/>
</dbReference>
<dbReference type="InterPro" id="IPR013103">
    <property type="entry name" value="RVT_2"/>
</dbReference>
<dbReference type="PROSITE" id="PS50158">
    <property type="entry name" value="ZF_CCHC"/>
    <property type="match status" value="1"/>
</dbReference>
<keyword evidence="3" id="KW-0863">Zinc-finger</keyword>
<dbReference type="Proteomes" id="UP000650533">
    <property type="component" value="Chromosome 12"/>
</dbReference>
<dbReference type="Gene3D" id="4.10.60.10">
    <property type="entry name" value="Zinc finger, CCHC-type"/>
    <property type="match status" value="1"/>
</dbReference>
<evidence type="ECO:0000256" key="1">
    <source>
        <dbReference type="ARBA" id="ARBA00022664"/>
    </source>
</evidence>
<evidence type="ECO:0000313" key="6">
    <source>
        <dbReference type="EMBL" id="QRW24357.1"/>
    </source>
</evidence>
<evidence type="ECO:0000313" key="7">
    <source>
        <dbReference type="Proteomes" id="UP000650533"/>
    </source>
</evidence>
<dbReference type="Pfam" id="PF22936">
    <property type="entry name" value="Pol_BBD"/>
    <property type="match status" value="1"/>
</dbReference>
<dbReference type="GeneID" id="67033547"/>
<keyword evidence="3" id="KW-0479">Metal-binding</keyword>
<name>A0A8H8T140_9AGAM</name>
<dbReference type="RefSeq" id="XP_043184594.1">
    <property type="nucleotide sequence ID" value="XM_043331084.1"/>
</dbReference>
<dbReference type="CDD" id="cd09272">
    <property type="entry name" value="RNase_HI_RT_Ty1"/>
    <property type="match status" value="1"/>
</dbReference>
<dbReference type="InterPro" id="IPR036875">
    <property type="entry name" value="Znf_CCHC_sf"/>
</dbReference>
<keyword evidence="2" id="KW-0064">Aspartyl protease</keyword>
<sequence length="1218" mass="134594">MSKSSAKFVVLDASGLNWHTWQTTAKFELKSHKVWKFFDPANPSSSPPPKYSANNLEKIEKGADPSKYMILSAYTTWEEDCNVAIAWLAYLVDPIHANILDCSTLPKKCWDALVVCFANQSAQGVTLTQTKLATLRFSNNGSIPLSNFLAKFSGLVLDLKRAGQPLSNAKTCARLALAMPLSLQAQILTLQEGMNAKNPEHWYQLLSTTWEQLQAVCTNKETFTAKQATTNPNPLSSCNCYVCKNPGHYAWDCPTLLPEERTQQQEQACKRKESWAGGNKPNKGTSDLAAQLAQIQARLAALDTCSTSTNNNSLGYNTHAKVTILCVSTSVLSNNVCLDCVTQDISGGLILKAGGGKVPSNYAAINSGASRHCAAEQAFFINYWTLTKPKQVYLGDNRFIMAIGEGDFQVWINGLSGERKCIIFCHTLHVLDLACTLISIRQLTCNSKPALHAVFRGNQCKVWNKKGIVFIAKANESIGGLYAISLCTALHPTLRTPVLALTAFLAGKSTTALDPHVAHAWFGHLNGNDLHALAKKKLVSNFSMSNRLHQSNPCEPCLLAKGHKLPFSPQTARSNVPLDLVHTDICGPMDIEAIGGYRYFILFCNDCTGYFHAYLLKKKLEALERYKEFKAWAERSSGQDQGEQGDIEGLHDEEERLEEEPGVQPPQQEPCQGTQERRPNPNYAPRVAAFTARPKPVTVPHSYNKAIQGPDKHLWMAAIAKEFNTLLSKGTFTYSPDLPPGSKALKGMLVFAIKVDGTYKACLVIKGCAQRLGRDYNKTFSPVACSASLQLVVAISVRDGLTLFAADFTAAFLNGLLEEEIYMEQPDGWIAPPEHQGLYLKLVKSLYGLKQAGQVWYKCLSLALIELGFVCFNSNNCVFMQQRNNTGLIILAVHVDNLTGATSNNAVWDLFCAELNAKYELKNLGRAKEILGLEITQDPKAGTALITQNRYIKDLARQYGVYNLPPLLLPLPPCKKFSKSQCLSTEEEKTRMKKFPYLALVGALLFICCQTRPNVAYAVCTLLRFSANPGPAHWEALLGILWYLRHTSTLGVSYSRTGSKELSIYLDADWGMCPDTYKSTTGWAVTLCGGLISWSSKLQSVVAQSTMEAEFVAMSMACREGYWVQSWLGELDGLSGEEQPPPTPLFCDNQAAIAITLNPESHQMAKHIAIRYHYVRDQVAQGEYKIYHIPSRDQLADFLTKPTSKDVFHHCRTRAGIC</sequence>
<proteinExistence type="predicted"/>
<dbReference type="Pfam" id="PF07727">
    <property type="entry name" value="RVT_2"/>
    <property type="match status" value="1"/>
</dbReference>
<gene>
    <name evidence="6" type="ORF">RhiXN_11269</name>
</gene>
<dbReference type="SMART" id="SM00343">
    <property type="entry name" value="ZnF_C2HC"/>
    <property type="match status" value="1"/>
</dbReference>
<dbReference type="GO" id="GO:0004190">
    <property type="term" value="F:aspartic-type endopeptidase activity"/>
    <property type="evidence" value="ECO:0007669"/>
    <property type="project" value="UniProtKB-KW"/>
</dbReference>
<keyword evidence="1" id="KW-0507">mRNA processing</keyword>
<dbReference type="InterPro" id="IPR043502">
    <property type="entry name" value="DNA/RNA_pol_sf"/>
</dbReference>
<keyword evidence="3" id="KW-0862">Zinc</keyword>
<dbReference type="SUPFAM" id="SSF57756">
    <property type="entry name" value="Retrovirus zinc finger-like domains"/>
    <property type="match status" value="1"/>
</dbReference>